<organism evidence="1 2">
    <name type="scientific">Cordylochernes scorpioides</name>
    <dbReference type="NCBI Taxonomy" id="51811"/>
    <lineage>
        <taxon>Eukaryota</taxon>
        <taxon>Metazoa</taxon>
        <taxon>Ecdysozoa</taxon>
        <taxon>Arthropoda</taxon>
        <taxon>Chelicerata</taxon>
        <taxon>Arachnida</taxon>
        <taxon>Pseudoscorpiones</taxon>
        <taxon>Cheliferoidea</taxon>
        <taxon>Chernetidae</taxon>
        <taxon>Cordylochernes</taxon>
    </lineage>
</organism>
<sequence length="214" mass="25316">MNAKALGKVGAAYAECTQKQMRKRHSQQLDLFERDPTNISRRVVTMDETWVHYYTAETKQQSKQSRHCTTDQLFYFCQSIIDSFQEKPPNKTTAVFLDMTSAFDRVWREKLLKRLHNIGEELPEGARLVLYADDQFLIIEAASRAKAEKFDKYKYCKVNPDHCENMNNNIEIKQPHLYNIKYRSKRSDFDKYGTNYKKAILFDLATWTNRTFIK</sequence>
<accession>A0ABY6KGL3</accession>
<name>A0ABY6KGL3_9ARAC</name>
<dbReference type="EMBL" id="CP092867">
    <property type="protein sequence ID" value="UYV67584.1"/>
    <property type="molecule type" value="Genomic_DNA"/>
</dbReference>
<evidence type="ECO:0000313" key="2">
    <source>
        <dbReference type="Proteomes" id="UP001235939"/>
    </source>
</evidence>
<keyword evidence="2" id="KW-1185">Reference proteome</keyword>
<protein>
    <submittedName>
        <fullName evidence="1">DAGLA</fullName>
    </submittedName>
</protein>
<dbReference type="Proteomes" id="UP001235939">
    <property type="component" value="Chromosome 05"/>
</dbReference>
<evidence type="ECO:0000313" key="1">
    <source>
        <dbReference type="EMBL" id="UYV67584.1"/>
    </source>
</evidence>
<gene>
    <name evidence="1" type="ORF">LAZ67_5001304</name>
</gene>
<proteinExistence type="predicted"/>
<reference evidence="1 2" key="1">
    <citation type="submission" date="2022-01" db="EMBL/GenBank/DDBJ databases">
        <title>A chromosomal length assembly of Cordylochernes scorpioides.</title>
        <authorList>
            <person name="Zeh D."/>
            <person name="Zeh J."/>
        </authorList>
    </citation>
    <scope>NUCLEOTIDE SEQUENCE [LARGE SCALE GENOMIC DNA]</scope>
    <source>
        <strain evidence="1">IN4F17</strain>
        <tissue evidence="1">Whole Body</tissue>
    </source>
</reference>